<organism evidence="3 4">
    <name type="scientific">Mycena chlorophos</name>
    <name type="common">Agaric fungus</name>
    <name type="synonym">Agaricus chlorophos</name>
    <dbReference type="NCBI Taxonomy" id="658473"/>
    <lineage>
        <taxon>Eukaryota</taxon>
        <taxon>Fungi</taxon>
        <taxon>Dikarya</taxon>
        <taxon>Basidiomycota</taxon>
        <taxon>Agaricomycotina</taxon>
        <taxon>Agaricomycetes</taxon>
        <taxon>Agaricomycetidae</taxon>
        <taxon>Agaricales</taxon>
        <taxon>Marasmiineae</taxon>
        <taxon>Mycenaceae</taxon>
        <taxon>Mycena</taxon>
    </lineage>
</organism>
<keyword evidence="2" id="KW-0732">Signal</keyword>
<proteinExistence type="predicted"/>
<gene>
    <name evidence="3" type="ORF">HMN09_00755200</name>
</gene>
<dbReference type="OrthoDB" id="3062635at2759"/>
<dbReference type="AlphaFoldDB" id="A0A8H6SWB2"/>
<evidence type="ECO:0000313" key="3">
    <source>
        <dbReference type="EMBL" id="KAF7306007.1"/>
    </source>
</evidence>
<dbReference type="EMBL" id="JACAZE010000009">
    <property type="protein sequence ID" value="KAF7306007.1"/>
    <property type="molecule type" value="Genomic_DNA"/>
</dbReference>
<sequence length="221" mass="24846">MLPSTRSWLRMTLAMVLSNFAHWIYSNAASVPDMGSRFPFPVVPANHSHSLSSERRDIPTPNSSRPALSRTNSVTDAVRRLAENPLAAPELPSAAVFNDRDEFEVKTDLRWPQRELFTIREMSRDGLSLSRSSVTASAAAVIQPTQKHEQPQLQTPMSPSAFLAAQSLLKEDRKFRKKEGLGDVPLSSAMQRLAEQVKAEEERAKMAKKERRGSKSRLRFF</sequence>
<evidence type="ECO:0000256" key="1">
    <source>
        <dbReference type="SAM" id="MobiDB-lite"/>
    </source>
</evidence>
<accession>A0A8H6SWB2</accession>
<feature type="signal peptide" evidence="2">
    <location>
        <begin position="1"/>
        <end position="28"/>
    </location>
</feature>
<feature type="region of interest" description="Disordered" evidence="1">
    <location>
        <begin position="46"/>
        <end position="73"/>
    </location>
</feature>
<comment type="caution">
    <text evidence="3">The sequence shown here is derived from an EMBL/GenBank/DDBJ whole genome shotgun (WGS) entry which is preliminary data.</text>
</comment>
<name>A0A8H6SWB2_MYCCL</name>
<dbReference type="Proteomes" id="UP000613580">
    <property type="component" value="Unassembled WGS sequence"/>
</dbReference>
<feature type="compositionally biased region" description="Basic residues" evidence="1">
    <location>
        <begin position="208"/>
        <end position="221"/>
    </location>
</feature>
<evidence type="ECO:0000256" key="2">
    <source>
        <dbReference type="SAM" id="SignalP"/>
    </source>
</evidence>
<feature type="compositionally biased region" description="Basic and acidic residues" evidence="1">
    <location>
        <begin position="195"/>
        <end position="207"/>
    </location>
</feature>
<feature type="region of interest" description="Disordered" evidence="1">
    <location>
        <begin position="195"/>
        <end position="221"/>
    </location>
</feature>
<feature type="chain" id="PRO_5034760106" evidence="2">
    <location>
        <begin position="29"/>
        <end position="221"/>
    </location>
</feature>
<evidence type="ECO:0000313" key="4">
    <source>
        <dbReference type="Proteomes" id="UP000613580"/>
    </source>
</evidence>
<feature type="compositionally biased region" description="Polar residues" evidence="1">
    <location>
        <begin position="60"/>
        <end position="73"/>
    </location>
</feature>
<keyword evidence="4" id="KW-1185">Reference proteome</keyword>
<protein>
    <submittedName>
        <fullName evidence="3">Uncharacterized protein</fullName>
    </submittedName>
</protein>
<reference evidence="3" key="1">
    <citation type="submission" date="2020-05" db="EMBL/GenBank/DDBJ databases">
        <title>Mycena genomes resolve the evolution of fungal bioluminescence.</title>
        <authorList>
            <person name="Tsai I.J."/>
        </authorList>
    </citation>
    <scope>NUCLEOTIDE SEQUENCE</scope>
    <source>
        <strain evidence="3">110903Hualien_Pintung</strain>
    </source>
</reference>